<sequence length="202" mass="21622">MTRVQEECTIRKGRSRTGTLAIIGAFLVLSAGLRLVTEAGQVIASEGVAPDKTTDTSQATSMDLARPDDLNAAFEAIRNREARLIEREAEISEREATLAAAEDAIDAELVLLEEAEKSLRETISRAAEAAEDDLSQLTAVYANMKPKQAAALFEQMDATFAAGFLGRMASDSAARIMAGMTPEKAYEISVELAGRNASIPLD</sequence>
<evidence type="ECO:0008006" key="5">
    <source>
        <dbReference type="Google" id="ProtNLM"/>
    </source>
</evidence>
<name>A0ABQ1L491_9RHOB</name>
<keyword evidence="4" id="KW-1185">Reference proteome</keyword>
<keyword evidence="2" id="KW-0812">Transmembrane</keyword>
<evidence type="ECO:0000313" key="4">
    <source>
        <dbReference type="Proteomes" id="UP000645462"/>
    </source>
</evidence>
<keyword evidence="2" id="KW-1133">Transmembrane helix</keyword>
<evidence type="ECO:0000256" key="1">
    <source>
        <dbReference type="SAM" id="Coils"/>
    </source>
</evidence>
<keyword evidence="1" id="KW-0175">Coiled coil</keyword>
<feature type="transmembrane region" description="Helical" evidence="2">
    <location>
        <begin position="20"/>
        <end position="37"/>
    </location>
</feature>
<evidence type="ECO:0000256" key="2">
    <source>
        <dbReference type="SAM" id="Phobius"/>
    </source>
</evidence>
<proteinExistence type="predicted"/>
<evidence type="ECO:0000313" key="3">
    <source>
        <dbReference type="EMBL" id="GGC17601.1"/>
    </source>
</evidence>
<accession>A0ABQ1L491</accession>
<gene>
    <name evidence="3" type="ORF">GCM10011363_37690</name>
</gene>
<dbReference type="SUPFAM" id="SSF158791">
    <property type="entry name" value="MgtE N-terminal domain-like"/>
    <property type="match status" value="1"/>
</dbReference>
<dbReference type="RefSeq" id="WP_188483650.1">
    <property type="nucleotide sequence ID" value="NZ_BMFC01000013.1"/>
</dbReference>
<reference evidence="4" key="1">
    <citation type="journal article" date="2019" name="Int. J. Syst. Evol. Microbiol.">
        <title>The Global Catalogue of Microorganisms (GCM) 10K type strain sequencing project: providing services to taxonomists for standard genome sequencing and annotation.</title>
        <authorList>
            <consortium name="The Broad Institute Genomics Platform"/>
            <consortium name="The Broad Institute Genome Sequencing Center for Infectious Disease"/>
            <person name="Wu L."/>
            <person name="Ma J."/>
        </authorList>
    </citation>
    <scope>NUCLEOTIDE SEQUENCE [LARGE SCALE GENOMIC DNA]</scope>
    <source>
        <strain evidence="4">CGMCC 1.12478</strain>
    </source>
</reference>
<comment type="caution">
    <text evidence="3">The sequence shown here is derived from an EMBL/GenBank/DDBJ whole genome shotgun (WGS) entry which is preliminary data.</text>
</comment>
<dbReference type="EMBL" id="BMFC01000013">
    <property type="protein sequence ID" value="GGC17601.1"/>
    <property type="molecule type" value="Genomic_DNA"/>
</dbReference>
<dbReference type="Proteomes" id="UP000645462">
    <property type="component" value="Unassembled WGS sequence"/>
</dbReference>
<feature type="coiled-coil region" evidence="1">
    <location>
        <begin position="98"/>
        <end position="132"/>
    </location>
</feature>
<organism evidence="3 4">
    <name type="scientific">Marivita lacus</name>
    <dbReference type="NCBI Taxonomy" id="1323742"/>
    <lineage>
        <taxon>Bacteria</taxon>
        <taxon>Pseudomonadati</taxon>
        <taxon>Pseudomonadota</taxon>
        <taxon>Alphaproteobacteria</taxon>
        <taxon>Rhodobacterales</taxon>
        <taxon>Roseobacteraceae</taxon>
        <taxon>Marivita</taxon>
    </lineage>
</organism>
<keyword evidence="2" id="KW-0472">Membrane</keyword>
<protein>
    <recommendedName>
        <fullName evidence="5">Magnesium transporter MgtE intracellular domain-containing protein</fullName>
    </recommendedName>
</protein>